<dbReference type="CDD" id="cd10938">
    <property type="entry name" value="CE4_HpPgdA_like"/>
    <property type="match status" value="1"/>
</dbReference>
<dbReference type="PROSITE" id="PS51677">
    <property type="entry name" value="NODB"/>
    <property type="match status" value="1"/>
</dbReference>
<dbReference type="Gene3D" id="3.20.20.370">
    <property type="entry name" value="Glycoside hydrolase/deacetylase"/>
    <property type="match status" value="1"/>
</dbReference>
<dbReference type="Pfam" id="PF01522">
    <property type="entry name" value="Polysacc_deac_1"/>
    <property type="match status" value="1"/>
</dbReference>
<reference evidence="4" key="1">
    <citation type="submission" date="2020-01" db="EMBL/GenBank/DDBJ databases">
        <title>'Steroidobacter agaridevorans' sp. nov., agar-degrading bacteria isolated from rhizosphere soils.</title>
        <authorList>
            <person name="Ikenaga M."/>
            <person name="Kataoka M."/>
            <person name="Murouchi A."/>
            <person name="Katsuragi S."/>
            <person name="Sakai M."/>
        </authorList>
    </citation>
    <scope>NUCLEOTIDE SEQUENCE [LARGE SCALE GENOMIC DNA]</scope>
    <source>
        <strain evidence="4">YU21-B</strain>
    </source>
</reference>
<dbReference type="SUPFAM" id="SSF88713">
    <property type="entry name" value="Glycoside hydrolase/deacetylase"/>
    <property type="match status" value="1"/>
</dbReference>
<dbReference type="InterPro" id="IPR002509">
    <property type="entry name" value="NODB_dom"/>
</dbReference>
<name>A0A829YIH8_9GAMM</name>
<protein>
    <submittedName>
        <fullName evidence="3">Polysaccharide deacetylase</fullName>
    </submittedName>
</protein>
<evidence type="ECO:0000259" key="2">
    <source>
        <dbReference type="PROSITE" id="PS51677"/>
    </source>
</evidence>
<evidence type="ECO:0000313" key="4">
    <source>
        <dbReference type="Proteomes" id="UP000445000"/>
    </source>
</evidence>
<dbReference type="PANTHER" id="PTHR47561:SF1">
    <property type="entry name" value="POLYSACCHARIDE DEACETYLASE FAMILY PROTEIN (AFU_ORTHOLOGUE AFUA_6G05030)"/>
    <property type="match status" value="1"/>
</dbReference>
<keyword evidence="4" id="KW-1185">Reference proteome</keyword>
<feature type="chain" id="PRO_5032806974" evidence="1">
    <location>
        <begin position="23"/>
        <end position="323"/>
    </location>
</feature>
<accession>A0A829YIH8</accession>
<feature type="domain" description="NodB homology" evidence="2">
    <location>
        <begin position="85"/>
        <end position="306"/>
    </location>
</feature>
<keyword evidence="1" id="KW-0732">Signal</keyword>
<dbReference type="EMBL" id="BLJN01000004">
    <property type="protein sequence ID" value="GFE82638.1"/>
    <property type="molecule type" value="Genomic_DNA"/>
</dbReference>
<dbReference type="Proteomes" id="UP000445000">
    <property type="component" value="Unassembled WGS sequence"/>
</dbReference>
<dbReference type="PANTHER" id="PTHR47561">
    <property type="entry name" value="POLYSACCHARIDE DEACETYLASE FAMILY PROTEIN (AFU_ORTHOLOGUE AFUA_6G05030)"/>
    <property type="match status" value="1"/>
</dbReference>
<proteinExistence type="predicted"/>
<dbReference type="GO" id="GO:0016810">
    <property type="term" value="F:hydrolase activity, acting on carbon-nitrogen (but not peptide) bonds"/>
    <property type="evidence" value="ECO:0007669"/>
    <property type="project" value="InterPro"/>
</dbReference>
<evidence type="ECO:0000256" key="1">
    <source>
        <dbReference type="SAM" id="SignalP"/>
    </source>
</evidence>
<dbReference type="InterPro" id="IPR037950">
    <property type="entry name" value="PgdA-like"/>
</dbReference>
<dbReference type="AlphaFoldDB" id="A0A829YIH8"/>
<evidence type="ECO:0000313" key="3">
    <source>
        <dbReference type="EMBL" id="GFE82638.1"/>
    </source>
</evidence>
<dbReference type="GO" id="GO:0005975">
    <property type="term" value="P:carbohydrate metabolic process"/>
    <property type="evidence" value="ECO:0007669"/>
    <property type="project" value="InterPro"/>
</dbReference>
<feature type="signal peptide" evidence="1">
    <location>
        <begin position="1"/>
        <end position="22"/>
    </location>
</feature>
<sequence length="323" mass="36339">MRARLTLPYIVGAIALSTIATAHDQHPPVQPGVGWTNEEIRDAVSSMRAGRSLLPEAWPAGTKVAVCLTWDMDNESPSLASGVTLPVTLSYGEYGAREGLRRIMELHDRQGVPGTFFVPGAVGLLYPELIKEFNKRPQHEVGIHGWIHENLTALSDRAEEQRLLHKAIDFWTRALSKKPVGYRAPQWAFSPHTLELIRAAGFEYDSSAMSMDAPYEILSFGRPTGLVELPVSWILDDAAYLRLPGAALPSPELVFKVYQDEFDQAYREGTLFVLTMHPMHTGRRANMFYLDRLITYMKSKPGVWFATGREIAEYVKRHDGKFR</sequence>
<comment type="caution">
    <text evidence="3">The sequence shown here is derived from an EMBL/GenBank/DDBJ whole genome shotgun (WGS) entry which is preliminary data.</text>
</comment>
<dbReference type="InterPro" id="IPR011330">
    <property type="entry name" value="Glyco_hydro/deAcase_b/a-brl"/>
</dbReference>
<organism evidence="3 4">
    <name type="scientific">Steroidobacter agaridevorans</name>
    <dbReference type="NCBI Taxonomy" id="2695856"/>
    <lineage>
        <taxon>Bacteria</taxon>
        <taxon>Pseudomonadati</taxon>
        <taxon>Pseudomonadota</taxon>
        <taxon>Gammaproteobacteria</taxon>
        <taxon>Steroidobacterales</taxon>
        <taxon>Steroidobacteraceae</taxon>
        <taxon>Steroidobacter</taxon>
    </lineage>
</organism>
<gene>
    <name evidence="3" type="ORF">GCM10011487_46380</name>
</gene>